<evidence type="ECO:0000313" key="1">
    <source>
        <dbReference type="EMBL" id="KKM90544.1"/>
    </source>
</evidence>
<dbReference type="EMBL" id="LAZR01006658">
    <property type="protein sequence ID" value="KKM90544.1"/>
    <property type="molecule type" value="Genomic_DNA"/>
</dbReference>
<reference evidence="1" key="1">
    <citation type="journal article" date="2015" name="Nature">
        <title>Complex archaea that bridge the gap between prokaryotes and eukaryotes.</title>
        <authorList>
            <person name="Spang A."/>
            <person name="Saw J.H."/>
            <person name="Jorgensen S.L."/>
            <person name="Zaremba-Niedzwiedzka K."/>
            <person name="Martijn J."/>
            <person name="Lind A.E."/>
            <person name="van Eijk R."/>
            <person name="Schleper C."/>
            <person name="Guy L."/>
            <person name="Ettema T.J."/>
        </authorList>
    </citation>
    <scope>NUCLEOTIDE SEQUENCE</scope>
</reference>
<proteinExistence type="predicted"/>
<gene>
    <name evidence="1" type="ORF">LCGC14_1237570</name>
</gene>
<name>A0A0F9L6U5_9ZZZZ</name>
<protein>
    <submittedName>
        <fullName evidence="1">Uncharacterized protein</fullName>
    </submittedName>
</protein>
<accession>A0A0F9L6U5</accession>
<dbReference type="AlphaFoldDB" id="A0A0F9L6U5"/>
<sequence>MIEIGEKKKADKLYKVSLLGSENVGKKTFANNLDISPQPLCL</sequence>
<comment type="caution">
    <text evidence="1">The sequence shown here is derived from an EMBL/GenBank/DDBJ whole genome shotgun (WGS) entry which is preliminary data.</text>
</comment>
<organism evidence="1">
    <name type="scientific">marine sediment metagenome</name>
    <dbReference type="NCBI Taxonomy" id="412755"/>
    <lineage>
        <taxon>unclassified sequences</taxon>
        <taxon>metagenomes</taxon>
        <taxon>ecological metagenomes</taxon>
    </lineage>
</organism>